<proteinExistence type="predicted"/>
<evidence type="ECO:0000256" key="1">
    <source>
        <dbReference type="SAM" id="MobiDB-lite"/>
    </source>
</evidence>
<accession>A0A177WT85</accession>
<gene>
    <name evidence="2" type="ORF">BDEG_26503</name>
</gene>
<organism evidence="2 3">
    <name type="scientific">Batrachochytrium dendrobatidis (strain JEL423)</name>
    <dbReference type="NCBI Taxonomy" id="403673"/>
    <lineage>
        <taxon>Eukaryota</taxon>
        <taxon>Fungi</taxon>
        <taxon>Fungi incertae sedis</taxon>
        <taxon>Chytridiomycota</taxon>
        <taxon>Chytridiomycota incertae sedis</taxon>
        <taxon>Chytridiomycetes</taxon>
        <taxon>Rhizophydiales</taxon>
        <taxon>Rhizophydiales incertae sedis</taxon>
        <taxon>Batrachochytrium</taxon>
    </lineage>
</organism>
<protein>
    <submittedName>
        <fullName evidence="2">Uncharacterized protein</fullName>
    </submittedName>
</protein>
<feature type="region of interest" description="Disordered" evidence="1">
    <location>
        <begin position="121"/>
        <end position="148"/>
    </location>
</feature>
<sequence length="406" mass="43898">MHLYRPGSSGAFDMPVIDSDGVVSHSYQHSHPQTEAFHMNAPVPNSAGLQFGIGNPPFSIDRQAQLQTPSFGGPMACAVPFHLNPSPINFSFVSGPVCVPATPPPDSDMLQPKAIHSIITHHSQSQPQSITHTSSMQQSFRPQSRKGEPQLFQHHHPARFVSIPIYDSQSAPIHAMVPTVASPVEPSVTVPSQNLPLLVQPSSLITFEFKPSPESTLTKPNVQEGCSGNVQFVKENDKQKPFESTVPLAALEPNTSLLAAAVVHPLHSHPKSPLLTDTAFPQPMLVTQSDLSPPNMTPCTPDLKTASLPSSSIISKDDLNAILKSEKKTPLAPKDVGSSVETLLLDNEDEIIYVLPSHRDGEDVMSLADSDCVASNGPEMNQISSMDELDGDYNRVGCRDDDWELL</sequence>
<dbReference type="AlphaFoldDB" id="A0A177WT85"/>
<dbReference type="VEuPathDB" id="FungiDB:BDEG_26503"/>
<dbReference type="Proteomes" id="UP000077115">
    <property type="component" value="Unassembled WGS sequence"/>
</dbReference>
<reference evidence="2 3" key="2">
    <citation type="submission" date="2016-05" db="EMBL/GenBank/DDBJ databases">
        <title>Lineage-specific infection strategies underlie the spectrum of fungal disease in amphibians.</title>
        <authorList>
            <person name="Cuomo C.A."/>
            <person name="Farrer R.A."/>
            <person name="James T."/>
            <person name="Longcore J."/>
            <person name="Birren B."/>
        </authorList>
    </citation>
    <scope>NUCLEOTIDE SEQUENCE [LARGE SCALE GENOMIC DNA]</scope>
    <source>
        <strain evidence="2 3">JEL423</strain>
    </source>
</reference>
<evidence type="ECO:0000313" key="2">
    <source>
        <dbReference type="EMBL" id="OAJ43122.1"/>
    </source>
</evidence>
<feature type="compositionally biased region" description="Polar residues" evidence="1">
    <location>
        <begin position="121"/>
        <end position="142"/>
    </location>
</feature>
<name>A0A177WT85_BATDL</name>
<dbReference type="EMBL" id="DS022309">
    <property type="protein sequence ID" value="OAJ43122.1"/>
    <property type="molecule type" value="Genomic_DNA"/>
</dbReference>
<evidence type="ECO:0000313" key="3">
    <source>
        <dbReference type="Proteomes" id="UP000077115"/>
    </source>
</evidence>
<reference evidence="2 3" key="1">
    <citation type="submission" date="2006-10" db="EMBL/GenBank/DDBJ databases">
        <title>The Genome Sequence of Batrachochytrium dendrobatidis JEL423.</title>
        <authorList>
            <consortium name="The Broad Institute Genome Sequencing Platform"/>
            <person name="Birren B."/>
            <person name="Lander E."/>
            <person name="Galagan J."/>
            <person name="Cuomo C."/>
            <person name="Devon K."/>
            <person name="Jaffe D."/>
            <person name="Butler J."/>
            <person name="Alvarez P."/>
            <person name="Gnerre S."/>
            <person name="Grabherr M."/>
            <person name="Kleber M."/>
            <person name="Mauceli E."/>
            <person name="Brockman W."/>
            <person name="Young S."/>
            <person name="LaButti K."/>
            <person name="Sykes S."/>
            <person name="DeCaprio D."/>
            <person name="Crawford M."/>
            <person name="Koehrsen M."/>
            <person name="Engels R."/>
            <person name="Montgomery P."/>
            <person name="Pearson M."/>
            <person name="Howarth C."/>
            <person name="Larson L."/>
            <person name="White J."/>
            <person name="O'Leary S."/>
            <person name="Kodira C."/>
            <person name="Zeng Q."/>
            <person name="Yandava C."/>
            <person name="Alvarado L."/>
            <person name="Longcore J."/>
            <person name="James T."/>
        </authorList>
    </citation>
    <scope>NUCLEOTIDE SEQUENCE [LARGE SCALE GENOMIC DNA]</scope>
    <source>
        <strain evidence="2 3">JEL423</strain>
    </source>
</reference>